<feature type="region of interest" description="Disordered" evidence="9">
    <location>
        <begin position="1202"/>
        <end position="1260"/>
    </location>
</feature>
<dbReference type="Pfam" id="PF01284">
    <property type="entry name" value="MARVEL"/>
    <property type="match status" value="1"/>
</dbReference>
<evidence type="ECO:0000256" key="8">
    <source>
        <dbReference type="ARBA" id="ARBA00023136"/>
    </source>
</evidence>
<keyword evidence="4" id="KW-0808">Transferase</keyword>
<feature type="transmembrane region" description="Helical" evidence="10">
    <location>
        <begin position="1164"/>
        <end position="1182"/>
    </location>
</feature>
<comment type="subcellular location">
    <subcellularLocation>
        <location evidence="2">Membrane</location>
        <topology evidence="2">Multi-pass membrane protein</topology>
    </subcellularLocation>
</comment>
<comment type="similarity">
    <text evidence="3">Belongs to the trans-sulfuration enzymes family.</text>
</comment>
<evidence type="ECO:0000256" key="4">
    <source>
        <dbReference type="ARBA" id="ARBA00022679"/>
    </source>
</evidence>
<feature type="transmembrane region" description="Helical" evidence="10">
    <location>
        <begin position="12"/>
        <end position="32"/>
    </location>
</feature>
<feature type="compositionally biased region" description="Gly residues" evidence="9">
    <location>
        <begin position="1206"/>
        <end position="1217"/>
    </location>
</feature>
<evidence type="ECO:0000313" key="14">
    <source>
        <dbReference type="Proteomes" id="UP001287286"/>
    </source>
</evidence>
<comment type="caution">
    <text evidence="13">The sequence shown here is derived from an EMBL/GenBank/DDBJ whole genome shotgun (WGS) entry which is preliminary data.</text>
</comment>
<evidence type="ECO:0000256" key="3">
    <source>
        <dbReference type="ARBA" id="ARBA00009077"/>
    </source>
</evidence>
<keyword evidence="14" id="KW-1185">Reference proteome</keyword>
<evidence type="ECO:0000256" key="10">
    <source>
        <dbReference type="SAM" id="Phobius"/>
    </source>
</evidence>
<feature type="domain" description="MARVEL" evidence="11">
    <location>
        <begin position="6"/>
        <end position="132"/>
    </location>
</feature>
<name>A0ABR0BU70_PURLI</name>
<dbReference type="InterPro" id="IPR015421">
    <property type="entry name" value="PyrdxlP-dep_Trfase_major"/>
</dbReference>
<dbReference type="Pfam" id="PF01053">
    <property type="entry name" value="Cys_Met_Meta_PP"/>
    <property type="match status" value="1"/>
</dbReference>
<accession>A0ABR0BU70</accession>
<dbReference type="PANTHER" id="PTHR43797:SF2">
    <property type="entry name" value="HOMOCYSTEINE_CYSTEINE SYNTHASE"/>
    <property type="match status" value="1"/>
</dbReference>
<reference evidence="13 14" key="1">
    <citation type="journal article" date="2024" name="Microbiol. Resour. Announc.">
        <title>Genome annotations for the ascomycete fungi Trichoderma harzianum, Trichoderma aggressivum, and Purpureocillium lilacinum.</title>
        <authorList>
            <person name="Beijen E.P.W."/>
            <person name="Ohm R.A."/>
        </authorList>
    </citation>
    <scope>NUCLEOTIDE SEQUENCE [LARGE SCALE GENOMIC DNA]</scope>
    <source>
        <strain evidence="13 14">CBS 150709</strain>
    </source>
</reference>
<dbReference type="InterPro" id="IPR015422">
    <property type="entry name" value="PyrdxlP-dep_Trfase_small"/>
</dbReference>
<organism evidence="13 14">
    <name type="scientific">Purpureocillium lilacinum</name>
    <name type="common">Paecilomyces lilacinus</name>
    <dbReference type="NCBI Taxonomy" id="33203"/>
    <lineage>
        <taxon>Eukaryota</taxon>
        <taxon>Fungi</taxon>
        <taxon>Dikarya</taxon>
        <taxon>Ascomycota</taxon>
        <taxon>Pezizomycotina</taxon>
        <taxon>Sordariomycetes</taxon>
        <taxon>Hypocreomycetidae</taxon>
        <taxon>Hypocreales</taxon>
        <taxon>Ophiocordycipitaceae</taxon>
        <taxon>Purpureocillium</taxon>
    </lineage>
</organism>
<dbReference type="InterPro" id="IPR015424">
    <property type="entry name" value="PyrdxlP-dep_Trfase"/>
</dbReference>
<dbReference type="Gene3D" id="3.40.640.10">
    <property type="entry name" value="Type I PLP-dependent aspartate aminotransferase-like (Major domain)"/>
    <property type="match status" value="1"/>
</dbReference>
<dbReference type="PANTHER" id="PTHR43797">
    <property type="entry name" value="HOMOCYSTEINE/CYSTEINE SYNTHASE"/>
    <property type="match status" value="1"/>
</dbReference>
<dbReference type="InterPro" id="IPR006235">
    <property type="entry name" value="OAc-hSer/O-AcSer_sulfhydrylase"/>
</dbReference>
<keyword evidence="7 10" id="KW-1133">Transmembrane helix</keyword>
<evidence type="ECO:0000256" key="2">
    <source>
        <dbReference type="ARBA" id="ARBA00004141"/>
    </source>
</evidence>
<feature type="transmembrane region" description="Helical" evidence="10">
    <location>
        <begin position="74"/>
        <end position="97"/>
    </location>
</feature>
<keyword evidence="5 10" id="KW-0812">Transmembrane</keyword>
<keyword evidence="8 10" id="KW-0472">Membrane</keyword>
<evidence type="ECO:0000313" key="13">
    <source>
        <dbReference type="EMBL" id="KAK4087426.1"/>
    </source>
</evidence>
<comment type="cofactor">
    <cofactor evidence="1">
        <name>pyridoxal 5'-phosphate</name>
        <dbReference type="ChEBI" id="CHEBI:597326"/>
    </cofactor>
</comment>
<dbReference type="SUPFAM" id="SSF53383">
    <property type="entry name" value="PLP-dependent transferases"/>
    <property type="match status" value="1"/>
</dbReference>
<feature type="region of interest" description="Disordered" evidence="9">
    <location>
        <begin position="222"/>
        <end position="249"/>
    </location>
</feature>
<evidence type="ECO:0008006" key="15">
    <source>
        <dbReference type="Google" id="ProtNLM"/>
    </source>
</evidence>
<evidence type="ECO:0000256" key="7">
    <source>
        <dbReference type="ARBA" id="ARBA00022989"/>
    </source>
</evidence>
<evidence type="ECO:0000256" key="1">
    <source>
        <dbReference type="ARBA" id="ARBA00001933"/>
    </source>
</evidence>
<gene>
    <name evidence="13" type="ORF">Purlil1_8274</name>
</gene>
<protein>
    <recommendedName>
        <fullName evidence="15">O-acetylhomoserine (Thiol)-lyase</fullName>
    </recommendedName>
</protein>
<feature type="domain" description="ER membrane protein complex subunit 7 beta-sandwich" evidence="12">
    <location>
        <begin position="1031"/>
        <end position="1167"/>
    </location>
</feature>
<dbReference type="Pfam" id="PF09430">
    <property type="entry name" value="EMC7_beta-sandw"/>
    <property type="match status" value="1"/>
</dbReference>
<keyword evidence="6" id="KW-0663">Pyridoxal phosphate</keyword>
<feature type="transmembrane region" description="Helical" evidence="10">
    <location>
        <begin position="44"/>
        <end position="62"/>
    </location>
</feature>
<dbReference type="PROSITE" id="PS00868">
    <property type="entry name" value="CYS_MET_METAB_PP"/>
    <property type="match status" value="1"/>
</dbReference>
<evidence type="ECO:0000256" key="5">
    <source>
        <dbReference type="ARBA" id="ARBA00022692"/>
    </source>
</evidence>
<dbReference type="Proteomes" id="UP001287286">
    <property type="component" value="Unassembled WGS sequence"/>
</dbReference>
<evidence type="ECO:0000259" key="12">
    <source>
        <dbReference type="Pfam" id="PF09430"/>
    </source>
</evidence>
<dbReference type="NCBIfam" id="TIGR01326">
    <property type="entry name" value="OAH_OAS_sulfhy"/>
    <property type="match status" value="1"/>
</dbReference>
<evidence type="ECO:0000256" key="6">
    <source>
        <dbReference type="ARBA" id="ARBA00022898"/>
    </source>
</evidence>
<proteinExistence type="inferred from homology"/>
<dbReference type="Gene3D" id="3.90.1150.10">
    <property type="entry name" value="Aspartate Aminotransferase, domain 1"/>
    <property type="match status" value="1"/>
</dbReference>
<dbReference type="InterPro" id="IPR000277">
    <property type="entry name" value="Cys/Met-Metab_PyrdxlP-dep_enz"/>
</dbReference>
<dbReference type="InterPro" id="IPR019008">
    <property type="entry name" value="Beta_sandwich_EMC7"/>
</dbReference>
<sequence>MGRATNASLRVFQACLAAAGIALSAYVINWFLTDTRHGSPGAVTFLAFASGVSLVSVLYLELVPRVCPRIWNPYVTLAFEGTNTALYFGGFIAYAVFLGTLKFCRGTVCLAGRAESVVAAAAFCAWIASTILTAKTIIISRGRAAEPQAKALSARASYGGERTRQADVRNARERLRATRQCTRHGHRRPDMTAREGIRKKRWYIGLFYIEVNRAISRRLSAVPSADTAGPSAGTQTRAAGTHTPPGLSAACIDSRLQPARPGHEHATRRACHSAPTSRYFMDGWRRPTRVQPPAPIHTARLRPSAPLPPVCLSGWRPRKQLSQACGGSTGNGPRADEALQPQMRQGTSPHLDSTRPCHCDTAAVLAQQQQQQQQRRFFFQRSNTRVPSGPTFFDDTCCLAVMTRAPSRRWRACVLACAGGQAGHWGAWDPSLSPTVAAPIPDPTLGLAVAAPPSTWGATARPAGRELQLCCNWAAGAGSRVSDDDGSARLAITTTTTAAMSDLSKNFETLQLHAGAEPDPTTKSRAVPIYATTSYTFNDSAHGARLFGLKEFGNIYSRIMNPTVDVFEKRIAALEGGVAALAASSGQGAQFIAINTLAHAGDNIVSTSNLYGGTYNQFKVFLPRLGIQTKFVDGDKPEDIAAAIDDKTKAVYVESIGNPRYNVPDLEAIAKVAHDAGVPLVVDNTFGAGGYFIRPIDHGADIVVHSATKWIGGHGTTIGGVIVDSGKFDWGKHAKRFPQFVEPSEGYHGLKFWDTFGAISFIIRARVEILRDLGAALNPFAAQQLLLGIETLSLRAERHASNALALAKYLEKSPYVSWVSYPGLESHPYHAAAKKYLKKGSGGVLSFGVKGTAEAGSQVVDGFKLISNLANVGDAKTLAIHPWSTTHEQLSDEEKASSGVTKDLIRISVGIEHIDDIIADFEQSFKAASAATTTGEAGKPAGVTSKDHAEAPRRLALEPHTSPHLQLVIPHHHSLARTSIHPTQPADHARTPPTMQLPSLLLALLPALAAAATAATTTTTITLILPTSPNPFTLPPSTHATLSSLGAHHAAPLSTVNTFVFRNVSAGSYLVDVHCPTEAFRPLRVDVGPPAVAGGADADAGAGAEDTRLVVQAWETFRGNDWGNKGEVMALTEGGGVHVRWMGKKNYFMERPKFSVLSILKNPMILMGLVSMLIFIGMPYLMDNMDPEMKAEFEAQQRKGGLAALMGGGGGGSGGEGAQQPQNPLGDFDMAAFLAGSKKKESGNGGGGGEGASKSQGVRR</sequence>
<dbReference type="EMBL" id="JAWRVI010000032">
    <property type="protein sequence ID" value="KAK4087426.1"/>
    <property type="molecule type" value="Genomic_DNA"/>
</dbReference>
<feature type="transmembrane region" description="Helical" evidence="10">
    <location>
        <begin position="1000"/>
        <end position="1025"/>
    </location>
</feature>
<dbReference type="CDD" id="cd00614">
    <property type="entry name" value="CGS_like"/>
    <property type="match status" value="1"/>
</dbReference>
<evidence type="ECO:0000256" key="9">
    <source>
        <dbReference type="SAM" id="MobiDB-lite"/>
    </source>
</evidence>
<evidence type="ECO:0000259" key="11">
    <source>
        <dbReference type="Pfam" id="PF01284"/>
    </source>
</evidence>
<dbReference type="InterPro" id="IPR054542">
    <property type="entry name" value="Cys_met_metab_PP"/>
</dbReference>
<dbReference type="InterPro" id="IPR008253">
    <property type="entry name" value="Marvel"/>
</dbReference>